<organism evidence="2 3">
    <name type="scientific">Panaeolus cyanescens</name>
    <dbReference type="NCBI Taxonomy" id="181874"/>
    <lineage>
        <taxon>Eukaryota</taxon>
        <taxon>Fungi</taxon>
        <taxon>Dikarya</taxon>
        <taxon>Basidiomycota</taxon>
        <taxon>Agaricomycotina</taxon>
        <taxon>Agaricomycetes</taxon>
        <taxon>Agaricomycetidae</taxon>
        <taxon>Agaricales</taxon>
        <taxon>Agaricineae</taxon>
        <taxon>Galeropsidaceae</taxon>
        <taxon>Panaeolus</taxon>
    </lineage>
</organism>
<feature type="compositionally biased region" description="Basic residues" evidence="1">
    <location>
        <begin position="278"/>
        <end position="290"/>
    </location>
</feature>
<dbReference type="Proteomes" id="UP000284842">
    <property type="component" value="Unassembled WGS sequence"/>
</dbReference>
<reference evidence="2 3" key="1">
    <citation type="journal article" date="2018" name="Evol. Lett.">
        <title>Horizontal gene cluster transfer increased hallucinogenic mushroom diversity.</title>
        <authorList>
            <person name="Reynolds H.T."/>
            <person name="Vijayakumar V."/>
            <person name="Gluck-Thaler E."/>
            <person name="Korotkin H.B."/>
            <person name="Matheny P.B."/>
            <person name="Slot J.C."/>
        </authorList>
    </citation>
    <scope>NUCLEOTIDE SEQUENCE [LARGE SCALE GENOMIC DNA]</scope>
    <source>
        <strain evidence="2 3">2629</strain>
    </source>
</reference>
<evidence type="ECO:0000313" key="3">
    <source>
        <dbReference type="Proteomes" id="UP000284842"/>
    </source>
</evidence>
<name>A0A409WNM8_9AGAR</name>
<dbReference type="EMBL" id="NHTK01005383">
    <property type="protein sequence ID" value="PPQ80090.1"/>
    <property type="molecule type" value="Genomic_DNA"/>
</dbReference>
<evidence type="ECO:0000256" key="1">
    <source>
        <dbReference type="SAM" id="MobiDB-lite"/>
    </source>
</evidence>
<feature type="compositionally biased region" description="Low complexity" evidence="1">
    <location>
        <begin position="336"/>
        <end position="347"/>
    </location>
</feature>
<feature type="compositionally biased region" description="Basic and acidic residues" evidence="1">
    <location>
        <begin position="256"/>
        <end position="277"/>
    </location>
</feature>
<dbReference type="AlphaFoldDB" id="A0A409WNM8"/>
<feature type="region of interest" description="Disordered" evidence="1">
    <location>
        <begin position="256"/>
        <end position="347"/>
    </location>
</feature>
<proteinExistence type="predicted"/>
<sequence length="347" mass="38292">MLHIFASETEEHHKRSAELADEGKSLHVLRDIRNEVHEQLVQGLFTEEQISAAREEYEEKKKLEVVGTRANAKAAVADAVHTSTQLANILQTLYLRTGVIGLLLLSKAHVDDSFTHTLIEVNGSSTFFYSCFKRPADEVMRSYEQFICSRVNDLPKANSSSVPKKQSDVAELIKAGLEEITAGACTTMSYTKYDKLIRARHAVELVGWPDGVEFKAPKKISNTASLTLLLSALADKSLRWEPMTEDDVVAVAKTVAESEKEVRDQTTGRGINKDGTLRKKRVSGKTSKRKAPTDDEGASPKRRKGKSTSRFTKKLPPAPRSQSILSNTDTEDGGSENESSNPSDEDS</sequence>
<dbReference type="InParanoid" id="A0A409WNM8"/>
<feature type="compositionally biased region" description="Basic residues" evidence="1">
    <location>
        <begin position="300"/>
        <end position="313"/>
    </location>
</feature>
<keyword evidence="3" id="KW-1185">Reference proteome</keyword>
<gene>
    <name evidence="2" type="ORF">CVT24_006544</name>
</gene>
<comment type="caution">
    <text evidence="2">The sequence shown here is derived from an EMBL/GenBank/DDBJ whole genome shotgun (WGS) entry which is preliminary data.</text>
</comment>
<protein>
    <submittedName>
        <fullName evidence="2">Uncharacterized protein</fullName>
    </submittedName>
</protein>
<accession>A0A409WNM8</accession>
<evidence type="ECO:0000313" key="2">
    <source>
        <dbReference type="EMBL" id="PPQ80090.1"/>
    </source>
</evidence>
<dbReference type="OrthoDB" id="3247681at2759"/>